<feature type="domain" description="DUF6533" evidence="2">
    <location>
        <begin position="44"/>
        <end position="89"/>
    </location>
</feature>
<dbReference type="AlphaFoldDB" id="A0A067T679"/>
<reference evidence="4" key="1">
    <citation type="journal article" date="2014" name="Proc. Natl. Acad. Sci. U.S.A.">
        <title>Extensive sampling of basidiomycete genomes demonstrates inadequacy of the white-rot/brown-rot paradigm for wood decay fungi.</title>
        <authorList>
            <person name="Riley R."/>
            <person name="Salamov A.A."/>
            <person name="Brown D.W."/>
            <person name="Nagy L.G."/>
            <person name="Floudas D."/>
            <person name="Held B.W."/>
            <person name="Levasseur A."/>
            <person name="Lombard V."/>
            <person name="Morin E."/>
            <person name="Otillar R."/>
            <person name="Lindquist E.A."/>
            <person name="Sun H."/>
            <person name="LaButti K.M."/>
            <person name="Schmutz J."/>
            <person name="Jabbour D."/>
            <person name="Luo H."/>
            <person name="Baker S.E."/>
            <person name="Pisabarro A.G."/>
            <person name="Walton J.D."/>
            <person name="Blanchette R.A."/>
            <person name="Henrissat B."/>
            <person name="Martin F."/>
            <person name="Cullen D."/>
            <person name="Hibbett D.S."/>
            <person name="Grigoriev I.V."/>
        </authorList>
    </citation>
    <scope>NUCLEOTIDE SEQUENCE [LARGE SCALE GENOMIC DNA]</scope>
    <source>
        <strain evidence="4">CBS 339.88</strain>
    </source>
</reference>
<accession>A0A067T679</accession>
<evidence type="ECO:0000313" key="3">
    <source>
        <dbReference type="EMBL" id="KDR78705.1"/>
    </source>
</evidence>
<sequence length="317" mass="35615">MSNKGSPGRRKLARLISVSPSPSMDADLVKFLTETIVDTRIVSYVNAGSITILLYDFFLSLDREVETIWKGKLSYTKFMYILTRYSAFIEAGVVIYQLSIPGTWYAQCAFAFKLNAWLFVFGLGIGEIIMTIRTWAVWGKSRFMKFALPIFYVCTWSAGFAIIGIFLQSLKFDPNPLTPYLGCLATYTSSIIFSSWVLLLVYDAVMFILMLIPAFKAFRAGGTSRLMTVVLRDGVLYYLYLFIISLINILITLTFPVALLLVISLMSRVLHAILACRVVLEIHSLGQEQASQYGSSNYRRGTTQSKAHIVKHSVSLA</sequence>
<feature type="transmembrane region" description="Helical" evidence="1">
    <location>
        <begin position="146"/>
        <end position="167"/>
    </location>
</feature>
<evidence type="ECO:0000259" key="2">
    <source>
        <dbReference type="Pfam" id="PF20151"/>
    </source>
</evidence>
<keyword evidence="1" id="KW-0812">Transmembrane</keyword>
<keyword evidence="4" id="KW-1185">Reference proteome</keyword>
<organism evidence="3 4">
    <name type="scientific">Galerina marginata (strain CBS 339.88)</name>
    <dbReference type="NCBI Taxonomy" id="685588"/>
    <lineage>
        <taxon>Eukaryota</taxon>
        <taxon>Fungi</taxon>
        <taxon>Dikarya</taxon>
        <taxon>Basidiomycota</taxon>
        <taxon>Agaricomycotina</taxon>
        <taxon>Agaricomycetes</taxon>
        <taxon>Agaricomycetidae</taxon>
        <taxon>Agaricales</taxon>
        <taxon>Agaricineae</taxon>
        <taxon>Strophariaceae</taxon>
        <taxon>Galerina</taxon>
    </lineage>
</organism>
<evidence type="ECO:0000313" key="4">
    <source>
        <dbReference type="Proteomes" id="UP000027222"/>
    </source>
</evidence>
<protein>
    <recommendedName>
        <fullName evidence="2">DUF6533 domain-containing protein</fullName>
    </recommendedName>
</protein>
<dbReference type="InterPro" id="IPR045340">
    <property type="entry name" value="DUF6533"/>
</dbReference>
<proteinExistence type="predicted"/>
<feature type="transmembrane region" description="Helical" evidence="1">
    <location>
        <begin position="187"/>
        <end position="215"/>
    </location>
</feature>
<evidence type="ECO:0000256" key="1">
    <source>
        <dbReference type="SAM" id="Phobius"/>
    </source>
</evidence>
<feature type="transmembrane region" description="Helical" evidence="1">
    <location>
        <begin position="78"/>
        <end position="98"/>
    </location>
</feature>
<keyword evidence="1" id="KW-0472">Membrane</keyword>
<dbReference type="HOGENOM" id="CLU_035509_11_3_1"/>
<keyword evidence="1" id="KW-1133">Transmembrane helix</keyword>
<name>A0A067T679_GALM3</name>
<dbReference type="Pfam" id="PF20151">
    <property type="entry name" value="DUF6533"/>
    <property type="match status" value="1"/>
</dbReference>
<dbReference type="Proteomes" id="UP000027222">
    <property type="component" value="Unassembled WGS sequence"/>
</dbReference>
<gene>
    <name evidence="3" type="ORF">GALMADRAFT_244210</name>
</gene>
<dbReference type="EMBL" id="KL142374">
    <property type="protein sequence ID" value="KDR78705.1"/>
    <property type="molecule type" value="Genomic_DNA"/>
</dbReference>
<feature type="transmembrane region" description="Helical" evidence="1">
    <location>
        <begin position="235"/>
        <end position="253"/>
    </location>
</feature>
<dbReference type="OrthoDB" id="3350812at2759"/>